<feature type="active site" description="Proton acceptor" evidence="18">
    <location>
        <position position="334"/>
    </location>
</feature>
<dbReference type="InterPro" id="IPR042231">
    <property type="entry name" value="Cho/carn_acyl_trans_2"/>
</dbReference>
<dbReference type="SUPFAM" id="SSF52777">
    <property type="entry name" value="CoA-dependent acyltransferases"/>
    <property type="match status" value="2"/>
</dbReference>
<dbReference type="Proteomes" id="UP000774326">
    <property type="component" value="Unassembled WGS sequence"/>
</dbReference>
<gene>
    <name evidence="21" type="ORF">WICPIJ_008162</name>
</gene>
<dbReference type="GO" id="GO:0005743">
    <property type="term" value="C:mitochondrial inner membrane"/>
    <property type="evidence" value="ECO:0007669"/>
    <property type="project" value="UniProtKB-SubCell"/>
</dbReference>
<reference evidence="21" key="1">
    <citation type="journal article" date="2021" name="Open Biol.">
        <title>Shared evolutionary footprints suggest mitochondrial oxidative damage underlies multiple complex I losses in fungi.</title>
        <authorList>
            <person name="Schikora-Tamarit M.A."/>
            <person name="Marcet-Houben M."/>
            <person name="Nosek J."/>
            <person name="Gabaldon T."/>
        </authorList>
    </citation>
    <scope>NUCLEOTIDE SEQUENCE</scope>
    <source>
        <strain evidence="21">CBS2887</strain>
    </source>
</reference>
<organism evidence="21 22">
    <name type="scientific">Wickerhamomyces pijperi</name>
    <name type="common">Yeast</name>
    <name type="synonym">Pichia pijperi</name>
    <dbReference type="NCBI Taxonomy" id="599730"/>
    <lineage>
        <taxon>Eukaryota</taxon>
        <taxon>Fungi</taxon>
        <taxon>Dikarya</taxon>
        <taxon>Ascomycota</taxon>
        <taxon>Saccharomycotina</taxon>
        <taxon>Saccharomycetes</taxon>
        <taxon>Phaffomycetales</taxon>
        <taxon>Wickerhamomycetaceae</taxon>
        <taxon>Wickerhamomyces</taxon>
    </lineage>
</organism>
<keyword evidence="11" id="KW-0472">Membrane</keyword>
<dbReference type="InterPro" id="IPR039551">
    <property type="entry name" value="Cho/carn_acyl_trans"/>
</dbReference>
<dbReference type="PROSITE" id="PS00440">
    <property type="entry name" value="ACYLTRANSF_C_2"/>
    <property type="match status" value="1"/>
</dbReference>
<name>A0A9P8PZY4_WICPI</name>
<evidence type="ECO:0000313" key="21">
    <source>
        <dbReference type="EMBL" id="KAH3680680.1"/>
    </source>
</evidence>
<evidence type="ECO:0000256" key="15">
    <source>
        <dbReference type="ARBA" id="ARBA00053195"/>
    </source>
</evidence>
<evidence type="ECO:0000256" key="2">
    <source>
        <dbReference type="ARBA" id="ARBA00004443"/>
    </source>
</evidence>
<keyword evidence="7" id="KW-0276">Fatty acid metabolism</keyword>
<evidence type="ECO:0000256" key="11">
    <source>
        <dbReference type="ARBA" id="ARBA00023136"/>
    </source>
</evidence>
<evidence type="ECO:0000256" key="1">
    <source>
        <dbReference type="ARBA" id="ARBA00004275"/>
    </source>
</evidence>
<evidence type="ECO:0000256" key="14">
    <source>
        <dbReference type="ARBA" id="ARBA00052702"/>
    </source>
</evidence>
<dbReference type="InterPro" id="IPR023213">
    <property type="entry name" value="CAT-like_dom_sf"/>
</dbReference>
<dbReference type="GO" id="GO:0009437">
    <property type="term" value="P:carnitine metabolic process"/>
    <property type="evidence" value="ECO:0007669"/>
    <property type="project" value="TreeGrafter"/>
</dbReference>
<dbReference type="GO" id="GO:0004092">
    <property type="term" value="F:carnitine O-acetyltransferase activity"/>
    <property type="evidence" value="ECO:0007669"/>
    <property type="project" value="UniProtKB-EC"/>
</dbReference>
<evidence type="ECO:0000256" key="10">
    <source>
        <dbReference type="ARBA" id="ARBA00023128"/>
    </source>
</evidence>
<comment type="caution">
    <text evidence="21">The sequence shown here is derived from an EMBL/GenBank/DDBJ whole genome shotgun (WGS) entry which is preliminary data.</text>
</comment>
<comment type="function">
    <text evidence="15">Carnitine acetylase is specific for short chain fatty acids. Carnitine acetylase seems to affect the flux through the pyruvate dehydrogenase complex. It may be involved as well in the transport of acetyl-CoA into mitochondria.</text>
</comment>
<keyword evidence="9" id="KW-0443">Lipid metabolism</keyword>
<sequence length="624" mass="71691">MLLRNRLISMTTSRAKFSTSTRRFKGETFKYQESLPSLPVPTIEATKARYLKSIKPYTSAKEYTEHEALVADFFDGQGKVLHERLTKLQSQSRNWLAKYWDDYAYLQYNDPVVPYVSYFYGHKSLPAHLGKIDKNQFYKSIAVIEKVLDFVELIKNESLPAEVIKGTPYCMQSFQRMFNNSRIPSTPGQDSNVFHSIHENGFIIVMVNNHFFKLTTHTEDGERLSTGEIYKQFIEIANAGYSLKKGPAIGLLTTLPRDQYYEAYQELNKYPSNIASFDEIFRSTFILTLEDDKPITYEERAHFSWHGSGENRFFDKPIQFFIARNGYVGFIAEHSKMDGTPTLLLNEFVNRELRKLDIEKFLSKLNIDHTAAPVIAPKKLNFQVSPSTEASIEAAKANFKSEMDNHDVKVWHYNKYGKNIIKTFKTSPDAFIQMIIQLAHYKLTGKCVPTYEAASTRKFFGGRTEATRSVSEESLRFVRNWEDPTVSDEQRAADFKEACNSHIDFIKNASNGEGVDRHFLGLKFQLESGEKPHALFSDPLFNYSSTWLISTSQLSSNFNDAYGWSEVNPIGWGLAYQINNDFLHINICTKRSSGNKSEEMWYCLSQAADEIFEVLIKAQTKPKL</sequence>
<keyword evidence="12" id="KW-0576">Peroxisome</keyword>
<evidence type="ECO:0000256" key="13">
    <source>
        <dbReference type="ARBA" id="ARBA00023315"/>
    </source>
</evidence>
<evidence type="ECO:0000256" key="9">
    <source>
        <dbReference type="ARBA" id="ARBA00023098"/>
    </source>
</evidence>
<dbReference type="GO" id="GO:0006631">
    <property type="term" value="P:fatty acid metabolic process"/>
    <property type="evidence" value="ECO:0007669"/>
    <property type="project" value="UniProtKB-KW"/>
</dbReference>
<evidence type="ECO:0000256" key="7">
    <source>
        <dbReference type="ARBA" id="ARBA00022832"/>
    </source>
</evidence>
<evidence type="ECO:0000256" key="12">
    <source>
        <dbReference type="ARBA" id="ARBA00023140"/>
    </source>
</evidence>
<dbReference type="PANTHER" id="PTHR22589">
    <property type="entry name" value="CARNITINE O-ACYLTRANSFERASE"/>
    <property type="match status" value="1"/>
</dbReference>
<protein>
    <recommendedName>
        <fullName evidence="17">Carnitine O-acetyltransferase, mitochondrial</fullName>
        <ecNumber evidence="16">2.3.1.7</ecNumber>
    </recommendedName>
</protein>
<keyword evidence="10" id="KW-0496">Mitochondrion</keyword>
<dbReference type="Gene3D" id="3.30.559.10">
    <property type="entry name" value="Chloramphenicol acetyltransferase-like domain"/>
    <property type="match status" value="1"/>
</dbReference>
<dbReference type="OrthoDB" id="240216at2759"/>
<evidence type="ECO:0000256" key="4">
    <source>
        <dbReference type="ARBA" id="ARBA00022448"/>
    </source>
</evidence>
<keyword evidence="4" id="KW-0813">Transport</keyword>
<dbReference type="EMBL" id="JAEUBG010004689">
    <property type="protein sequence ID" value="KAH3680680.1"/>
    <property type="molecule type" value="Genomic_DNA"/>
</dbReference>
<accession>A0A9P8PZY4</accession>
<proteinExistence type="inferred from homology"/>
<evidence type="ECO:0000259" key="20">
    <source>
        <dbReference type="Pfam" id="PF00755"/>
    </source>
</evidence>
<reference evidence="21" key="2">
    <citation type="submission" date="2021-01" db="EMBL/GenBank/DDBJ databases">
        <authorList>
            <person name="Schikora-Tamarit M.A."/>
        </authorList>
    </citation>
    <scope>NUCLEOTIDE SEQUENCE</scope>
    <source>
        <strain evidence="21">CBS2887</strain>
    </source>
</reference>
<comment type="subcellular location">
    <subcellularLocation>
        <location evidence="2">Mitochondrion inner membrane</location>
        <topology evidence="2">Peripheral membrane protein</topology>
        <orientation evidence="2">Matrix side</orientation>
    </subcellularLocation>
    <subcellularLocation>
        <location evidence="1">Peroxisome</location>
    </subcellularLocation>
</comment>
<dbReference type="AlphaFoldDB" id="A0A9P8PZY4"/>
<evidence type="ECO:0000256" key="8">
    <source>
        <dbReference type="ARBA" id="ARBA00022946"/>
    </source>
</evidence>
<dbReference type="EC" id="2.3.1.7" evidence="16"/>
<dbReference type="GO" id="GO:0005777">
    <property type="term" value="C:peroxisome"/>
    <property type="evidence" value="ECO:0007669"/>
    <property type="project" value="UniProtKB-SubCell"/>
</dbReference>
<dbReference type="InterPro" id="IPR000542">
    <property type="entry name" value="Carn_acyl_trans"/>
</dbReference>
<keyword evidence="6" id="KW-0999">Mitochondrion inner membrane</keyword>
<evidence type="ECO:0000256" key="16">
    <source>
        <dbReference type="ARBA" id="ARBA00066910"/>
    </source>
</evidence>
<evidence type="ECO:0000256" key="18">
    <source>
        <dbReference type="PIRSR" id="PIRSR600542-1"/>
    </source>
</evidence>
<evidence type="ECO:0000256" key="19">
    <source>
        <dbReference type="RuleBase" id="RU003801"/>
    </source>
</evidence>
<evidence type="ECO:0000256" key="3">
    <source>
        <dbReference type="ARBA" id="ARBA00005232"/>
    </source>
</evidence>
<evidence type="ECO:0000313" key="22">
    <source>
        <dbReference type="Proteomes" id="UP000774326"/>
    </source>
</evidence>
<dbReference type="Gene3D" id="3.30.559.70">
    <property type="entry name" value="Choline/Carnitine o-acyltransferase, domain 2"/>
    <property type="match status" value="1"/>
</dbReference>
<dbReference type="Pfam" id="PF00755">
    <property type="entry name" value="Carn_acyltransf"/>
    <property type="match status" value="1"/>
</dbReference>
<dbReference type="FunFam" id="3.30.559.70:FF:000007">
    <property type="entry name" value="Carnitine O-acetyltransferase, mitochondrial"/>
    <property type="match status" value="1"/>
</dbReference>
<dbReference type="PANTHER" id="PTHR22589:SF103">
    <property type="entry name" value="CARNITINE O-ACETYL-TRANSFERASE, ISOFORM A-RELATED"/>
    <property type="match status" value="1"/>
</dbReference>
<evidence type="ECO:0000256" key="17">
    <source>
        <dbReference type="ARBA" id="ARBA00073438"/>
    </source>
</evidence>
<keyword evidence="13 19" id="KW-0012">Acyltransferase</keyword>
<keyword evidence="5 19" id="KW-0808">Transferase</keyword>
<evidence type="ECO:0000256" key="6">
    <source>
        <dbReference type="ARBA" id="ARBA00022792"/>
    </source>
</evidence>
<keyword evidence="22" id="KW-1185">Reference proteome</keyword>
<feature type="domain" description="Choline/carnitine acyltransferase" evidence="20">
    <location>
        <begin position="38"/>
        <end position="605"/>
    </location>
</feature>
<comment type="similarity">
    <text evidence="3 19">Belongs to the carnitine/choline acetyltransferase family.</text>
</comment>
<evidence type="ECO:0000256" key="5">
    <source>
        <dbReference type="ARBA" id="ARBA00022679"/>
    </source>
</evidence>
<keyword evidence="8" id="KW-0809">Transit peptide</keyword>
<comment type="catalytic activity">
    <reaction evidence="14">
        <text>(R)-carnitine + acetyl-CoA = O-acetyl-(R)-carnitine + CoA</text>
        <dbReference type="Rhea" id="RHEA:21136"/>
        <dbReference type="ChEBI" id="CHEBI:16347"/>
        <dbReference type="ChEBI" id="CHEBI:57287"/>
        <dbReference type="ChEBI" id="CHEBI:57288"/>
        <dbReference type="ChEBI" id="CHEBI:57589"/>
        <dbReference type="EC" id="2.3.1.7"/>
    </reaction>
</comment>